<dbReference type="Pfam" id="PF01381">
    <property type="entry name" value="HTH_3"/>
    <property type="match status" value="1"/>
</dbReference>
<dbReference type="Proteomes" id="UP000182344">
    <property type="component" value="Unassembled WGS sequence"/>
</dbReference>
<feature type="domain" description="HTH cro/C1-type" evidence="1">
    <location>
        <begin position="34"/>
        <end position="89"/>
    </location>
</feature>
<name>A0A1J5HPG7_9BACT</name>
<accession>A0A1J5HPG7</accession>
<evidence type="ECO:0000259" key="1">
    <source>
        <dbReference type="PROSITE" id="PS50943"/>
    </source>
</evidence>
<proteinExistence type="predicted"/>
<dbReference type="SMART" id="SM00530">
    <property type="entry name" value="HTH_XRE"/>
    <property type="match status" value="1"/>
</dbReference>
<protein>
    <recommendedName>
        <fullName evidence="1">HTH cro/C1-type domain-containing protein</fullName>
    </recommendedName>
</protein>
<dbReference type="InterPro" id="IPR010982">
    <property type="entry name" value="Lambda_DNA-bd_dom_sf"/>
</dbReference>
<dbReference type="CDD" id="cd00093">
    <property type="entry name" value="HTH_XRE"/>
    <property type="match status" value="1"/>
</dbReference>
<reference evidence="2 3" key="1">
    <citation type="journal article" date="2016" name="Environ. Microbiol.">
        <title>Genomic resolution of a cold subsurface aquifer community provides metabolic insights for novel microbes adapted to high CO concentrations.</title>
        <authorList>
            <person name="Probst A.J."/>
            <person name="Castelle C.J."/>
            <person name="Singh A."/>
            <person name="Brown C.T."/>
            <person name="Anantharaman K."/>
            <person name="Sharon I."/>
            <person name="Hug L.A."/>
            <person name="Burstein D."/>
            <person name="Emerson J.B."/>
            <person name="Thomas B.C."/>
            <person name="Banfield J.F."/>
        </authorList>
    </citation>
    <scope>NUCLEOTIDE SEQUENCE [LARGE SCALE GENOMIC DNA]</scope>
    <source>
        <strain evidence="2">CG2_30_35_20</strain>
    </source>
</reference>
<evidence type="ECO:0000313" key="3">
    <source>
        <dbReference type="Proteomes" id="UP000182344"/>
    </source>
</evidence>
<dbReference type="PROSITE" id="PS50943">
    <property type="entry name" value="HTH_CROC1"/>
    <property type="match status" value="1"/>
</dbReference>
<dbReference type="STRING" id="1805376.AUK05_01710"/>
<comment type="caution">
    <text evidence="2">The sequence shown here is derived from an EMBL/GenBank/DDBJ whole genome shotgun (WGS) entry which is preliminary data.</text>
</comment>
<evidence type="ECO:0000313" key="2">
    <source>
        <dbReference type="EMBL" id="OIP87229.1"/>
    </source>
</evidence>
<gene>
    <name evidence="2" type="ORF">AUK05_01710</name>
</gene>
<dbReference type="InterPro" id="IPR001387">
    <property type="entry name" value="Cro/C1-type_HTH"/>
</dbReference>
<dbReference type="SUPFAM" id="SSF47413">
    <property type="entry name" value="lambda repressor-like DNA-binding domains"/>
    <property type="match status" value="1"/>
</dbReference>
<dbReference type="Gene3D" id="1.10.260.40">
    <property type="entry name" value="lambda repressor-like DNA-binding domains"/>
    <property type="match status" value="1"/>
</dbReference>
<organism evidence="2 3">
    <name type="scientific">Candidatus Shapirobacteria bacterium CG2_30_35_20</name>
    <dbReference type="NCBI Taxonomy" id="1805376"/>
    <lineage>
        <taxon>Bacteria</taxon>
        <taxon>Candidatus Shapironibacteriota</taxon>
    </lineage>
</organism>
<sequence length="90" mass="10391">MSNWNDFKKKLLSDPEVKRGYDKLGPRYEVIKKLIELRIKNEMTQAQLAKKLNTKQASISRFESGNINPTVDFMLMVSQALGKKLNITFT</sequence>
<dbReference type="AlphaFoldDB" id="A0A1J5HPG7"/>
<dbReference type="GO" id="GO:0003677">
    <property type="term" value="F:DNA binding"/>
    <property type="evidence" value="ECO:0007669"/>
    <property type="project" value="InterPro"/>
</dbReference>
<dbReference type="EMBL" id="MNZO01000024">
    <property type="protein sequence ID" value="OIP87229.1"/>
    <property type="molecule type" value="Genomic_DNA"/>
</dbReference>